<evidence type="ECO:0000313" key="1">
    <source>
        <dbReference type="EMBL" id="KIL61102.1"/>
    </source>
</evidence>
<organism evidence="1 2">
    <name type="scientific">Amanita muscaria (strain Koide BX008)</name>
    <dbReference type="NCBI Taxonomy" id="946122"/>
    <lineage>
        <taxon>Eukaryota</taxon>
        <taxon>Fungi</taxon>
        <taxon>Dikarya</taxon>
        <taxon>Basidiomycota</taxon>
        <taxon>Agaricomycotina</taxon>
        <taxon>Agaricomycetes</taxon>
        <taxon>Agaricomycetidae</taxon>
        <taxon>Agaricales</taxon>
        <taxon>Pluteineae</taxon>
        <taxon>Amanitaceae</taxon>
        <taxon>Amanita</taxon>
    </lineage>
</organism>
<gene>
    <name evidence="1" type="ORF">M378DRAFT_26197</name>
</gene>
<reference evidence="1 2" key="1">
    <citation type="submission" date="2014-04" db="EMBL/GenBank/DDBJ databases">
        <title>Evolutionary Origins and Diversification of the Mycorrhizal Mutualists.</title>
        <authorList>
            <consortium name="DOE Joint Genome Institute"/>
            <consortium name="Mycorrhizal Genomics Consortium"/>
            <person name="Kohler A."/>
            <person name="Kuo A."/>
            <person name="Nagy L.G."/>
            <person name="Floudas D."/>
            <person name="Copeland A."/>
            <person name="Barry K.W."/>
            <person name="Cichocki N."/>
            <person name="Veneault-Fourrey C."/>
            <person name="LaButti K."/>
            <person name="Lindquist E.A."/>
            <person name="Lipzen A."/>
            <person name="Lundell T."/>
            <person name="Morin E."/>
            <person name="Murat C."/>
            <person name="Riley R."/>
            <person name="Ohm R."/>
            <person name="Sun H."/>
            <person name="Tunlid A."/>
            <person name="Henrissat B."/>
            <person name="Grigoriev I.V."/>
            <person name="Hibbett D.S."/>
            <person name="Martin F."/>
        </authorList>
    </citation>
    <scope>NUCLEOTIDE SEQUENCE [LARGE SCALE GENOMIC DNA]</scope>
    <source>
        <strain evidence="1 2">Koide BX008</strain>
    </source>
</reference>
<proteinExistence type="predicted"/>
<sequence>MSPKSNLSPRVEALAQKHFKYLDLFERYASDLRKDLTQGKEAYDRTIREWDHILKPGEKPSFAHQDPMALQRTMKDICSMEPKSLDDRVKIMCAAHAMTNSIILHDMRDLTEHEQGQVNIRVTQLVQQTLPPRDTKSTFASSPFRPALQKPQYPLITTTPQVVTGQKYALQLLNDVITYEIRGVVLDSDNNRRYQIKYNEEGENVYEEEIGSEDMLDMLSSSVLLDL</sequence>
<protein>
    <submittedName>
        <fullName evidence="1">Uncharacterized protein</fullName>
    </submittedName>
</protein>
<accession>A0A0C2WHZ6</accession>
<dbReference type="AlphaFoldDB" id="A0A0C2WHZ6"/>
<evidence type="ECO:0000313" key="2">
    <source>
        <dbReference type="Proteomes" id="UP000054549"/>
    </source>
</evidence>
<dbReference type="InParanoid" id="A0A0C2WHZ6"/>
<dbReference type="OrthoDB" id="2685204at2759"/>
<dbReference type="Proteomes" id="UP000054549">
    <property type="component" value="Unassembled WGS sequence"/>
</dbReference>
<dbReference type="EMBL" id="KN818288">
    <property type="protein sequence ID" value="KIL61102.1"/>
    <property type="molecule type" value="Genomic_DNA"/>
</dbReference>
<name>A0A0C2WHZ6_AMAMK</name>
<dbReference type="HOGENOM" id="CLU_1219423_0_0_1"/>
<keyword evidence="2" id="KW-1185">Reference proteome</keyword>